<sequence>MKKQIYIITILFLLLNTFFVSAQTQEEELKNNQWYVHKVTLNNTDYIAPDNEERQNFHNESFGFIDLYNQFYGYYCYTFGLENITFLEDNGFQATHWMSFPLFECQNNDNVNFSSKYTDVLLYQPSDLIFQYEITPVDSNTKELILTNENGDKAYFYTSYLSNPIFDLEGVNIYPNPVSDILQITLPDTAKERYDFKIYDINGKLIKVFKDKTGKQITLDIQDLNLGVYWLEINTHDSNQRGLVTKIIKK</sequence>
<feature type="domain" description="Secretion system C-terminal sorting" evidence="3">
    <location>
        <begin position="173"/>
        <end position="240"/>
    </location>
</feature>
<reference evidence="5" key="1">
    <citation type="journal article" date="2019" name="Int. J. Syst. Evol. Microbiol.">
        <title>The Global Catalogue of Microorganisms (GCM) 10K type strain sequencing project: providing services to taxonomists for standard genome sequencing and annotation.</title>
        <authorList>
            <consortium name="The Broad Institute Genomics Platform"/>
            <consortium name="The Broad Institute Genome Sequencing Center for Infectious Disease"/>
            <person name="Wu L."/>
            <person name="Ma J."/>
        </authorList>
    </citation>
    <scope>NUCLEOTIDE SEQUENCE [LARGE SCALE GENOMIC DNA]</scope>
    <source>
        <strain evidence="5">CECT 7184</strain>
    </source>
</reference>
<evidence type="ECO:0000313" key="4">
    <source>
        <dbReference type="EMBL" id="MDN3708147.1"/>
    </source>
</evidence>
<dbReference type="RefSeq" id="WP_290364029.1">
    <property type="nucleotide sequence ID" value="NZ_JAUFQU010000001.1"/>
</dbReference>
<dbReference type="NCBIfam" id="TIGR04183">
    <property type="entry name" value="Por_Secre_tail"/>
    <property type="match status" value="1"/>
</dbReference>
<evidence type="ECO:0000313" key="5">
    <source>
        <dbReference type="Proteomes" id="UP001242368"/>
    </source>
</evidence>
<accession>A0ABT8CX62</accession>
<proteinExistence type="predicted"/>
<dbReference type="InterPro" id="IPR026444">
    <property type="entry name" value="Secre_tail"/>
</dbReference>
<evidence type="ECO:0000256" key="1">
    <source>
        <dbReference type="ARBA" id="ARBA00022729"/>
    </source>
</evidence>
<evidence type="ECO:0000259" key="3">
    <source>
        <dbReference type="Pfam" id="PF18962"/>
    </source>
</evidence>
<feature type="chain" id="PRO_5045448680" evidence="2">
    <location>
        <begin position="23"/>
        <end position="250"/>
    </location>
</feature>
<protein>
    <submittedName>
        <fullName evidence="4">T9SS type A sorting domain-containing protein</fullName>
    </submittedName>
</protein>
<dbReference type="EMBL" id="JAUFQU010000001">
    <property type="protein sequence ID" value="MDN3708147.1"/>
    <property type="molecule type" value="Genomic_DNA"/>
</dbReference>
<keyword evidence="1 2" id="KW-0732">Signal</keyword>
<feature type="signal peptide" evidence="2">
    <location>
        <begin position="1"/>
        <end position="22"/>
    </location>
</feature>
<gene>
    <name evidence="4" type="ORF">QW060_13630</name>
</gene>
<dbReference type="Proteomes" id="UP001242368">
    <property type="component" value="Unassembled WGS sequence"/>
</dbReference>
<dbReference type="Pfam" id="PF18962">
    <property type="entry name" value="Por_Secre_tail"/>
    <property type="match status" value="1"/>
</dbReference>
<name>A0ABT8CX62_9FLAO</name>
<organism evidence="4 5">
    <name type="scientific">Paenimyroides ceti</name>
    <dbReference type="NCBI Taxonomy" id="395087"/>
    <lineage>
        <taxon>Bacteria</taxon>
        <taxon>Pseudomonadati</taxon>
        <taxon>Bacteroidota</taxon>
        <taxon>Flavobacteriia</taxon>
        <taxon>Flavobacteriales</taxon>
        <taxon>Flavobacteriaceae</taxon>
        <taxon>Paenimyroides</taxon>
    </lineage>
</organism>
<evidence type="ECO:0000256" key="2">
    <source>
        <dbReference type="SAM" id="SignalP"/>
    </source>
</evidence>
<comment type="caution">
    <text evidence="4">The sequence shown here is derived from an EMBL/GenBank/DDBJ whole genome shotgun (WGS) entry which is preliminary data.</text>
</comment>
<keyword evidence="5" id="KW-1185">Reference proteome</keyword>